<dbReference type="EMBL" id="CP093313">
    <property type="protein sequence ID" value="UWZ84139.1"/>
    <property type="molecule type" value="Genomic_DNA"/>
</dbReference>
<dbReference type="AlphaFoldDB" id="A0A9J7BN62"/>
<gene>
    <name evidence="2" type="ORF">MOP44_26735</name>
</gene>
<dbReference type="Proteomes" id="UP001059380">
    <property type="component" value="Chromosome"/>
</dbReference>
<organism evidence="2 3">
    <name type="scientific">Occallatibacter riparius</name>
    <dbReference type="NCBI Taxonomy" id="1002689"/>
    <lineage>
        <taxon>Bacteria</taxon>
        <taxon>Pseudomonadati</taxon>
        <taxon>Acidobacteriota</taxon>
        <taxon>Terriglobia</taxon>
        <taxon>Terriglobales</taxon>
        <taxon>Acidobacteriaceae</taxon>
        <taxon>Occallatibacter</taxon>
    </lineage>
</organism>
<proteinExistence type="predicted"/>
<dbReference type="KEGG" id="orp:MOP44_26735"/>
<feature type="transmembrane region" description="Helical" evidence="1">
    <location>
        <begin position="54"/>
        <end position="74"/>
    </location>
</feature>
<keyword evidence="1" id="KW-0472">Membrane</keyword>
<sequence length="125" mass="13866">MRNPLEHTKPSPEEKRTDALLWTAFLLNPLAMGINTIVGFTVAHWTSDTGRKHYSYLVSAIDFLLCICALGISISLRSRFSESPEDVPIDGRRVFMAKLSILISAITALLVIAQTLALLTLHPFD</sequence>
<feature type="transmembrane region" description="Helical" evidence="1">
    <location>
        <begin position="95"/>
        <end position="119"/>
    </location>
</feature>
<protein>
    <submittedName>
        <fullName evidence="2">Uncharacterized protein</fullName>
    </submittedName>
</protein>
<evidence type="ECO:0000313" key="2">
    <source>
        <dbReference type="EMBL" id="UWZ84139.1"/>
    </source>
</evidence>
<feature type="transmembrane region" description="Helical" evidence="1">
    <location>
        <begin position="20"/>
        <end position="42"/>
    </location>
</feature>
<accession>A0A9J7BN62</accession>
<dbReference type="RefSeq" id="WP_260793643.1">
    <property type="nucleotide sequence ID" value="NZ_CP093313.1"/>
</dbReference>
<evidence type="ECO:0000313" key="3">
    <source>
        <dbReference type="Proteomes" id="UP001059380"/>
    </source>
</evidence>
<reference evidence="2" key="1">
    <citation type="submission" date="2021-04" db="EMBL/GenBank/DDBJ databases">
        <title>Phylogenetic analysis of Acidobacteriaceae.</title>
        <authorList>
            <person name="Qiu L."/>
            <person name="Zhang Q."/>
        </authorList>
    </citation>
    <scope>NUCLEOTIDE SEQUENCE</scope>
    <source>
        <strain evidence="2">DSM 25168</strain>
    </source>
</reference>
<keyword evidence="1" id="KW-0812">Transmembrane</keyword>
<name>A0A9J7BN62_9BACT</name>
<keyword evidence="3" id="KW-1185">Reference proteome</keyword>
<keyword evidence="1" id="KW-1133">Transmembrane helix</keyword>
<evidence type="ECO:0000256" key="1">
    <source>
        <dbReference type="SAM" id="Phobius"/>
    </source>
</evidence>